<accession>A0A2R6ART7</accession>
<proteinExistence type="predicted"/>
<dbReference type="Proteomes" id="UP000240322">
    <property type="component" value="Unassembled WGS sequence"/>
</dbReference>
<evidence type="ECO:0000313" key="3">
    <source>
        <dbReference type="Proteomes" id="UP000240322"/>
    </source>
</evidence>
<dbReference type="Pfam" id="PF01074">
    <property type="entry name" value="Glyco_hydro_38N"/>
    <property type="match status" value="1"/>
</dbReference>
<dbReference type="SUPFAM" id="SSF88713">
    <property type="entry name" value="Glycoside hydrolase/deacetylase"/>
    <property type="match status" value="1"/>
</dbReference>
<organism evidence="2 3">
    <name type="scientific">Candidatus Marsarchaeota G2 archaeon OSP_D</name>
    <dbReference type="NCBI Taxonomy" id="1978157"/>
    <lineage>
        <taxon>Archaea</taxon>
        <taxon>Candidatus Marsarchaeota</taxon>
        <taxon>Candidatus Marsarchaeota group 2</taxon>
    </lineage>
</organism>
<gene>
    <name evidence="2" type="ORF">B9Q03_08760</name>
</gene>
<sequence>MVLTLMDEFDFKYIQSSAQYYEWVRENYPQLFARIRRGVEKGRWLGVPKLNLGMEGAPRREWRDRVVLPSLLSGCALTRRGGAEWSGGNPMNP</sequence>
<comment type="caution">
    <text evidence="2">The sequence shown here is derived from an EMBL/GenBank/DDBJ whole genome shotgun (WGS) entry which is preliminary data.</text>
</comment>
<name>A0A2R6ART7_9ARCH</name>
<dbReference type="AlphaFoldDB" id="A0A2R6ART7"/>
<protein>
    <recommendedName>
        <fullName evidence="1">Glycoside hydrolase family 38 N-terminal domain-containing protein</fullName>
    </recommendedName>
</protein>
<dbReference type="EMBL" id="NEXE01000104">
    <property type="protein sequence ID" value="PSN89101.1"/>
    <property type="molecule type" value="Genomic_DNA"/>
</dbReference>
<dbReference type="GO" id="GO:0006013">
    <property type="term" value="P:mannose metabolic process"/>
    <property type="evidence" value="ECO:0007669"/>
    <property type="project" value="InterPro"/>
</dbReference>
<dbReference type="InterPro" id="IPR000602">
    <property type="entry name" value="Glyco_hydro_38_N"/>
</dbReference>
<dbReference type="InterPro" id="IPR011330">
    <property type="entry name" value="Glyco_hydro/deAcase_b/a-brl"/>
</dbReference>
<reference evidence="2 3" key="1">
    <citation type="submission" date="2017-04" db="EMBL/GenBank/DDBJ databases">
        <title>Novel microbial lineages endemic to geothermal iron-oxide mats fill important gaps in the evolutionary history of Archaea.</title>
        <authorList>
            <person name="Jay Z.J."/>
            <person name="Beam J.P."/>
            <person name="Dlakic M."/>
            <person name="Rusch D.B."/>
            <person name="Kozubal M.A."/>
            <person name="Inskeep W.P."/>
        </authorList>
    </citation>
    <scope>NUCLEOTIDE SEQUENCE [LARGE SCALE GENOMIC DNA]</scope>
    <source>
        <strain evidence="2">OSP_D</strain>
    </source>
</reference>
<evidence type="ECO:0000313" key="2">
    <source>
        <dbReference type="EMBL" id="PSN89101.1"/>
    </source>
</evidence>
<evidence type="ECO:0000259" key="1">
    <source>
        <dbReference type="Pfam" id="PF01074"/>
    </source>
</evidence>
<feature type="domain" description="Glycoside hydrolase family 38 N-terminal" evidence="1">
    <location>
        <begin position="2"/>
        <end position="44"/>
    </location>
</feature>
<dbReference type="GO" id="GO:0004559">
    <property type="term" value="F:alpha-mannosidase activity"/>
    <property type="evidence" value="ECO:0007669"/>
    <property type="project" value="InterPro"/>
</dbReference>